<name>A0AAX6GTU3_IRIPA</name>
<comment type="caution">
    <text evidence="2">The sequence shown here is derived from an EMBL/GenBank/DDBJ whole genome shotgun (WGS) entry which is preliminary data.</text>
</comment>
<protein>
    <submittedName>
        <fullName evidence="2">Uncharacterized protein</fullName>
    </submittedName>
</protein>
<feature type="region of interest" description="Disordered" evidence="1">
    <location>
        <begin position="56"/>
        <end position="131"/>
    </location>
</feature>
<feature type="region of interest" description="Disordered" evidence="1">
    <location>
        <begin position="1"/>
        <end position="27"/>
    </location>
</feature>
<sequence>MGKQRAQRGGERGGNRRDGGLRKRADCSGEVGVEVGGVIWSRGFWGKPVVVYGVRGGEVGRRGGREGLRSEVKGDGGRTRRRRRSVGQRGQVEVALRRERRPRSGRRISRRGGGDRALGDSGERPLVRRQI</sequence>
<dbReference type="Proteomes" id="UP001140949">
    <property type="component" value="Unassembled WGS sequence"/>
</dbReference>
<evidence type="ECO:0000313" key="2">
    <source>
        <dbReference type="EMBL" id="KAJ6832220.1"/>
    </source>
</evidence>
<gene>
    <name evidence="2" type="ORF">M6B38_343630</name>
</gene>
<feature type="compositionally biased region" description="Basic and acidic residues" evidence="1">
    <location>
        <begin position="8"/>
        <end position="27"/>
    </location>
</feature>
<reference evidence="2" key="2">
    <citation type="submission" date="2023-04" db="EMBL/GenBank/DDBJ databases">
        <authorList>
            <person name="Bruccoleri R.E."/>
            <person name="Oakeley E.J."/>
            <person name="Faust A.-M."/>
            <person name="Dessus-Babus S."/>
            <person name="Altorfer M."/>
            <person name="Burckhardt D."/>
            <person name="Oertli M."/>
            <person name="Naumann U."/>
            <person name="Petersen F."/>
            <person name="Wong J."/>
        </authorList>
    </citation>
    <scope>NUCLEOTIDE SEQUENCE</scope>
    <source>
        <strain evidence="2">GSM-AAB239-AS_SAM_17_03QT</strain>
        <tissue evidence="2">Leaf</tissue>
    </source>
</reference>
<reference evidence="2" key="1">
    <citation type="journal article" date="2023" name="GigaByte">
        <title>Genome assembly of the bearded iris, Iris pallida Lam.</title>
        <authorList>
            <person name="Bruccoleri R.E."/>
            <person name="Oakeley E.J."/>
            <person name="Faust A.M.E."/>
            <person name="Altorfer M."/>
            <person name="Dessus-Babus S."/>
            <person name="Burckhardt D."/>
            <person name="Oertli M."/>
            <person name="Naumann U."/>
            <person name="Petersen F."/>
            <person name="Wong J."/>
        </authorList>
    </citation>
    <scope>NUCLEOTIDE SEQUENCE</scope>
    <source>
        <strain evidence="2">GSM-AAB239-AS_SAM_17_03QT</strain>
    </source>
</reference>
<feature type="compositionally biased region" description="Basic and acidic residues" evidence="1">
    <location>
        <begin position="112"/>
        <end position="131"/>
    </location>
</feature>
<feature type="compositionally biased region" description="Basic residues" evidence="1">
    <location>
        <begin position="98"/>
        <end position="110"/>
    </location>
</feature>
<evidence type="ECO:0000256" key="1">
    <source>
        <dbReference type="SAM" id="MobiDB-lite"/>
    </source>
</evidence>
<proteinExistence type="predicted"/>
<organism evidence="2 3">
    <name type="scientific">Iris pallida</name>
    <name type="common">Sweet iris</name>
    <dbReference type="NCBI Taxonomy" id="29817"/>
    <lineage>
        <taxon>Eukaryota</taxon>
        <taxon>Viridiplantae</taxon>
        <taxon>Streptophyta</taxon>
        <taxon>Embryophyta</taxon>
        <taxon>Tracheophyta</taxon>
        <taxon>Spermatophyta</taxon>
        <taxon>Magnoliopsida</taxon>
        <taxon>Liliopsida</taxon>
        <taxon>Asparagales</taxon>
        <taxon>Iridaceae</taxon>
        <taxon>Iridoideae</taxon>
        <taxon>Irideae</taxon>
        <taxon>Iris</taxon>
    </lineage>
</organism>
<evidence type="ECO:0000313" key="3">
    <source>
        <dbReference type="Proteomes" id="UP001140949"/>
    </source>
</evidence>
<dbReference type="EMBL" id="JANAVB010016195">
    <property type="protein sequence ID" value="KAJ6832220.1"/>
    <property type="molecule type" value="Genomic_DNA"/>
</dbReference>
<feature type="compositionally biased region" description="Basic and acidic residues" evidence="1">
    <location>
        <begin position="58"/>
        <end position="78"/>
    </location>
</feature>
<keyword evidence="3" id="KW-1185">Reference proteome</keyword>
<dbReference type="AlphaFoldDB" id="A0AAX6GTU3"/>
<accession>A0AAX6GTU3</accession>